<evidence type="ECO:0000313" key="8">
    <source>
        <dbReference type="Proteomes" id="UP000095751"/>
    </source>
</evidence>
<sequence length="275" mass="31643">MNSSGQKRDKIFCLVYTIEQGHSKIPNIRETWGPKCDGFMVGSNKTDVSIGAVHILHEGPESYGNIWQKVRSMWSYIYDNYYEKYDWFHIGGDDLFLIVENLRYYLESEEIRTAANGGIFLPDGHESNKQTPLLLGRRFAYQGDMNEIFDSGGSGYTMNKASLKLLVTQGFPNYFPHRVTFSEDTMVAKLLKKEDILPYDTKDDSGGERYMPFLPGHHYSYRLPSDPSKDWYAKYSINIKEGLDHCAPQSVAFHYVKGEMMKRLFALAYGLCPKR</sequence>
<evidence type="ECO:0000313" key="7">
    <source>
        <dbReference type="EMBL" id="OEU18924.1"/>
    </source>
</evidence>
<keyword evidence="5" id="KW-1133">Transmembrane helix</keyword>
<dbReference type="GO" id="GO:0016263">
    <property type="term" value="F:glycoprotein-N-acetylgalactosamine 3-beta-galactosyltransferase activity"/>
    <property type="evidence" value="ECO:0007669"/>
    <property type="project" value="TreeGrafter"/>
</dbReference>
<dbReference type="EMBL" id="KV784356">
    <property type="protein sequence ID" value="OEU18924.1"/>
    <property type="molecule type" value="Genomic_DNA"/>
</dbReference>
<organism evidence="7 8">
    <name type="scientific">Fragilariopsis cylindrus CCMP1102</name>
    <dbReference type="NCBI Taxonomy" id="635003"/>
    <lineage>
        <taxon>Eukaryota</taxon>
        <taxon>Sar</taxon>
        <taxon>Stramenopiles</taxon>
        <taxon>Ochrophyta</taxon>
        <taxon>Bacillariophyta</taxon>
        <taxon>Bacillariophyceae</taxon>
        <taxon>Bacillariophycidae</taxon>
        <taxon>Bacillariales</taxon>
        <taxon>Bacillariaceae</taxon>
        <taxon>Fragilariopsis</taxon>
    </lineage>
</organism>
<evidence type="ECO:0000256" key="3">
    <source>
        <dbReference type="ARBA" id="ARBA00022692"/>
    </source>
</evidence>
<gene>
    <name evidence="7" type="ORF">FRACYDRAFT_182810</name>
</gene>
<name>A0A1E7FLC2_9STRA</name>
<dbReference type="KEGG" id="fcy:FRACYDRAFT_182810"/>
<protein>
    <recommendedName>
        <fullName evidence="9">N-acetylgalactosaminide beta-1,3-galactosyltransferase</fullName>
    </recommendedName>
</protein>
<keyword evidence="4" id="KW-0735">Signal-anchor</keyword>
<keyword evidence="6" id="KW-0472">Membrane</keyword>
<evidence type="ECO:0000256" key="2">
    <source>
        <dbReference type="ARBA" id="ARBA00006462"/>
    </source>
</evidence>
<evidence type="ECO:0008006" key="9">
    <source>
        <dbReference type="Google" id="ProtNLM"/>
    </source>
</evidence>
<reference evidence="7 8" key="1">
    <citation type="submission" date="2016-09" db="EMBL/GenBank/DDBJ databases">
        <title>Extensive genetic diversity and differential bi-allelic expression allows diatom success in the polar Southern Ocean.</title>
        <authorList>
            <consortium name="DOE Joint Genome Institute"/>
            <person name="Mock T."/>
            <person name="Otillar R.P."/>
            <person name="Strauss J."/>
            <person name="Dupont C."/>
            <person name="Frickenhaus S."/>
            <person name="Maumus F."/>
            <person name="Mcmullan M."/>
            <person name="Sanges R."/>
            <person name="Schmutz J."/>
            <person name="Toseland A."/>
            <person name="Valas R."/>
            <person name="Veluchamy A."/>
            <person name="Ward B.J."/>
            <person name="Allen A."/>
            <person name="Barry K."/>
            <person name="Falciatore A."/>
            <person name="Ferrante M."/>
            <person name="Fortunato A.E."/>
            <person name="Gloeckner G."/>
            <person name="Gruber A."/>
            <person name="Hipkin R."/>
            <person name="Janech M."/>
            <person name="Kroth P."/>
            <person name="Leese F."/>
            <person name="Lindquist E."/>
            <person name="Lyon B.R."/>
            <person name="Martin J."/>
            <person name="Mayer C."/>
            <person name="Parker M."/>
            <person name="Quesneville H."/>
            <person name="Raymond J."/>
            <person name="Uhlig C."/>
            <person name="Valentin K.U."/>
            <person name="Worden A.Z."/>
            <person name="Armbrust E.V."/>
            <person name="Bowler C."/>
            <person name="Green B."/>
            <person name="Moulton V."/>
            <person name="Van Oosterhout C."/>
            <person name="Grigoriev I."/>
        </authorList>
    </citation>
    <scope>NUCLEOTIDE SEQUENCE [LARGE SCALE GENOMIC DNA]</scope>
    <source>
        <strain evidence="7 8">CCMP1102</strain>
    </source>
</reference>
<dbReference type="InParanoid" id="A0A1E7FLC2"/>
<dbReference type="Gene3D" id="3.90.550.50">
    <property type="match status" value="1"/>
</dbReference>
<comment type="similarity">
    <text evidence="2">Belongs to the glycosyltransferase 31 family. Beta3-Gal-T subfamily.</text>
</comment>
<proteinExistence type="inferred from homology"/>
<evidence type="ECO:0000256" key="4">
    <source>
        <dbReference type="ARBA" id="ARBA00022968"/>
    </source>
</evidence>
<dbReference type="PANTHER" id="PTHR23033:SF14">
    <property type="entry name" value="GLYCOPROTEIN-N-ACETYLGALACTOSAMINE 3-BETA-GALACTOSYLTRANSFERASE 1-RELATED"/>
    <property type="match status" value="1"/>
</dbReference>
<dbReference type="OrthoDB" id="414175at2759"/>
<dbReference type="GO" id="GO:0016020">
    <property type="term" value="C:membrane"/>
    <property type="evidence" value="ECO:0007669"/>
    <property type="project" value="UniProtKB-SubCell"/>
</dbReference>
<dbReference type="AlphaFoldDB" id="A0A1E7FLC2"/>
<dbReference type="Proteomes" id="UP000095751">
    <property type="component" value="Unassembled WGS sequence"/>
</dbReference>
<evidence type="ECO:0000256" key="1">
    <source>
        <dbReference type="ARBA" id="ARBA00004606"/>
    </source>
</evidence>
<keyword evidence="3" id="KW-0812">Transmembrane</keyword>
<evidence type="ECO:0000256" key="5">
    <source>
        <dbReference type="ARBA" id="ARBA00022989"/>
    </source>
</evidence>
<accession>A0A1E7FLC2</accession>
<keyword evidence="8" id="KW-1185">Reference proteome</keyword>
<evidence type="ECO:0000256" key="6">
    <source>
        <dbReference type="ARBA" id="ARBA00023136"/>
    </source>
</evidence>
<comment type="subcellular location">
    <subcellularLocation>
        <location evidence="1">Membrane</location>
        <topology evidence="1">Single-pass type II membrane protein</topology>
    </subcellularLocation>
</comment>
<dbReference type="PANTHER" id="PTHR23033">
    <property type="entry name" value="BETA1,3-GALACTOSYLTRANSFERASE"/>
    <property type="match status" value="1"/>
</dbReference>
<dbReference type="InterPro" id="IPR026050">
    <property type="entry name" value="C1GALT1/C1GALT1_chp1"/>
</dbReference>